<sequence>MKNLRDIIEPKPQHQESSSDAISALLYDDEDEDLSPQFNFNELIQQQSILSRLKKTDAVGQQPMNEQDGIFERVKRKGVETENEQPSLVARLQKPGQARIQNFMPLGLKRTPDVQLTPSGLKLVKKGISAQAATASQVIGQRSVVAAAAVEAPKSLPTQYKVEVLNIASTASEAELKAFLTQFGRVSSINLNFGRAVVTFAEEKWMLNAIAQGNGMQFKDRLVTIKRPASLVLQQLSPEIDHPRVEQLGPKSSSQKLPIKRIVIEQKQQNDTALVDGPRKVVDQLIGSASSGGSGVKQITITRGADGNRRVVNNL</sequence>
<dbReference type="InterPro" id="IPR000504">
    <property type="entry name" value="RRM_dom"/>
</dbReference>
<dbReference type="Gene3D" id="3.30.70.330">
    <property type="match status" value="1"/>
</dbReference>
<dbReference type="SUPFAM" id="SSF54928">
    <property type="entry name" value="RNA-binding domain, RBD"/>
    <property type="match status" value="1"/>
</dbReference>
<dbReference type="EMBL" id="RRYP01007603">
    <property type="protein sequence ID" value="TNV80366.1"/>
    <property type="molecule type" value="Genomic_DNA"/>
</dbReference>
<protein>
    <recommendedName>
        <fullName evidence="3">RRM domain-containing protein</fullName>
    </recommendedName>
</protein>
<dbReference type="InterPro" id="IPR012677">
    <property type="entry name" value="Nucleotide-bd_a/b_plait_sf"/>
</dbReference>
<dbReference type="InterPro" id="IPR035979">
    <property type="entry name" value="RBD_domain_sf"/>
</dbReference>
<feature type="compositionally biased region" description="Basic and acidic residues" evidence="2">
    <location>
        <begin position="1"/>
        <end position="14"/>
    </location>
</feature>
<feature type="region of interest" description="Disordered" evidence="2">
    <location>
        <begin position="1"/>
        <end position="22"/>
    </location>
</feature>
<reference evidence="4" key="1">
    <citation type="submission" date="2019-06" db="EMBL/GenBank/DDBJ databases">
        <authorList>
            <person name="Zheng W."/>
        </authorList>
    </citation>
    <scope>NUCLEOTIDE SEQUENCE</scope>
    <source>
        <strain evidence="4">QDHG01</strain>
    </source>
</reference>
<evidence type="ECO:0000256" key="2">
    <source>
        <dbReference type="SAM" id="MobiDB-lite"/>
    </source>
</evidence>
<evidence type="ECO:0000259" key="3">
    <source>
        <dbReference type="PROSITE" id="PS50102"/>
    </source>
</evidence>
<accession>A0A8J8NUJ1</accession>
<comment type="caution">
    <text evidence="4">The sequence shown here is derived from an EMBL/GenBank/DDBJ whole genome shotgun (WGS) entry which is preliminary data.</text>
</comment>
<dbReference type="PROSITE" id="PS50102">
    <property type="entry name" value="RRM"/>
    <property type="match status" value="1"/>
</dbReference>
<dbReference type="AlphaFoldDB" id="A0A8J8NUJ1"/>
<proteinExistence type="predicted"/>
<gene>
    <name evidence="4" type="ORF">FGO68_gene7929</name>
</gene>
<evidence type="ECO:0000313" key="4">
    <source>
        <dbReference type="EMBL" id="TNV80366.1"/>
    </source>
</evidence>
<dbReference type="CDD" id="cd00590">
    <property type="entry name" value="RRM_SF"/>
    <property type="match status" value="1"/>
</dbReference>
<evidence type="ECO:0000313" key="5">
    <source>
        <dbReference type="Proteomes" id="UP000785679"/>
    </source>
</evidence>
<dbReference type="Proteomes" id="UP000785679">
    <property type="component" value="Unassembled WGS sequence"/>
</dbReference>
<keyword evidence="5" id="KW-1185">Reference proteome</keyword>
<keyword evidence="1" id="KW-0694">RNA-binding</keyword>
<name>A0A8J8NUJ1_HALGN</name>
<dbReference type="Pfam" id="PF00076">
    <property type="entry name" value="RRM_1"/>
    <property type="match status" value="1"/>
</dbReference>
<dbReference type="SMART" id="SM00360">
    <property type="entry name" value="RRM"/>
    <property type="match status" value="1"/>
</dbReference>
<feature type="domain" description="RRM" evidence="3">
    <location>
        <begin position="160"/>
        <end position="230"/>
    </location>
</feature>
<organism evidence="4 5">
    <name type="scientific">Halteria grandinella</name>
    <dbReference type="NCBI Taxonomy" id="5974"/>
    <lineage>
        <taxon>Eukaryota</taxon>
        <taxon>Sar</taxon>
        <taxon>Alveolata</taxon>
        <taxon>Ciliophora</taxon>
        <taxon>Intramacronucleata</taxon>
        <taxon>Spirotrichea</taxon>
        <taxon>Stichotrichia</taxon>
        <taxon>Sporadotrichida</taxon>
        <taxon>Halteriidae</taxon>
        <taxon>Halteria</taxon>
    </lineage>
</organism>
<dbReference type="GO" id="GO:0003723">
    <property type="term" value="F:RNA binding"/>
    <property type="evidence" value="ECO:0007669"/>
    <property type="project" value="UniProtKB-UniRule"/>
</dbReference>
<evidence type="ECO:0000256" key="1">
    <source>
        <dbReference type="PROSITE-ProRule" id="PRU00176"/>
    </source>
</evidence>